<dbReference type="SUPFAM" id="SSF51735">
    <property type="entry name" value="NAD(P)-binding Rossmann-fold domains"/>
    <property type="match status" value="1"/>
</dbReference>
<evidence type="ECO:0000256" key="1">
    <source>
        <dbReference type="ARBA" id="ARBA00005854"/>
    </source>
</evidence>
<dbReference type="InterPro" id="IPR006140">
    <property type="entry name" value="D-isomer_DH_NAD-bd"/>
</dbReference>
<keyword evidence="2" id="KW-0560">Oxidoreductase</keyword>
<keyword evidence="3" id="KW-0520">NAD</keyword>
<accession>A0AA39GR36</accession>
<dbReference type="Pfam" id="PF02826">
    <property type="entry name" value="2-Hacid_dh_C"/>
    <property type="match status" value="1"/>
</dbReference>
<evidence type="ECO:0000256" key="3">
    <source>
        <dbReference type="ARBA" id="ARBA00023027"/>
    </source>
</evidence>
<feature type="domain" description="D-isomer specific 2-hydroxyacid dehydrogenase NAD-binding" evidence="4">
    <location>
        <begin position="132"/>
        <end position="330"/>
    </location>
</feature>
<proteinExistence type="inferred from homology"/>
<sequence>MSLIRVAVLDDYQGLSKPLFAKLDPSKYEVSYFPDTQLPYNGSNTPDAVKDAIATRLRPFQVISTMRERTPFPEELLRRLPNLKLLLSNGIRNFAIDMKTCNELSIPVTGSSRKTKTETASGGPDSTTQHCVALILALARHIAQDDAAVKSGGGLWQTGVATGLSGKTFGVVGLGRLGMSCAKIMNVAFGMKVIAWSTNLTQDAADEKAREAGLSTEDSNGDKTFKVVSREELFSTADVVSVHLVLSDRSRGLINAQDLSLMKSSSFLVNTSRGPLVVEQDLLDTLKAGRIRGAALDVFNLEPLPEDSPWRNPNWGKDGSSQVLITPHMGYVEEDSITSWYQLQVDNLERWERGEELINVIS</sequence>
<evidence type="ECO:0000256" key="2">
    <source>
        <dbReference type="ARBA" id="ARBA00023002"/>
    </source>
</evidence>
<dbReference type="PROSITE" id="PS00671">
    <property type="entry name" value="D_2_HYDROXYACID_DH_3"/>
    <property type="match status" value="1"/>
</dbReference>
<dbReference type="PANTHER" id="PTHR42789">
    <property type="entry name" value="D-ISOMER SPECIFIC 2-HYDROXYACID DEHYDROGENASE FAMILY PROTEIN (AFU_ORTHOLOGUE AFUA_6G10090)"/>
    <property type="match status" value="1"/>
</dbReference>
<dbReference type="SUPFAM" id="SSF52283">
    <property type="entry name" value="Formate/glycerate dehydrogenase catalytic domain-like"/>
    <property type="match status" value="1"/>
</dbReference>
<dbReference type="InterPro" id="IPR050857">
    <property type="entry name" value="D-2-hydroxyacid_DH"/>
</dbReference>
<dbReference type="Gene3D" id="3.40.50.720">
    <property type="entry name" value="NAD(P)-binding Rossmann-like Domain"/>
    <property type="match status" value="2"/>
</dbReference>
<dbReference type="GO" id="GO:0016491">
    <property type="term" value="F:oxidoreductase activity"/>
    <property type="evidence" value="ECO:0007669"/>
    <property type="project" value="UniProtKB-KW"/>
</dbReference>
<keyword evidence="6" id="KW-1185">Reference proteome</keyword>
<name>A0AA39GR36_SARSR</name>
<comment type="caution">
    <text evidence="5">The sequence shown here is derived from an EMBL/GenBank/DDBJ whole genome shotgun (WGS) entry which is preliminary data.</text>
</comment>
<dbReference type="GO" id="GO:0051287">
    <property type="term" value="F:NAD binding"/>
    <property type="evidence" value="ECO:0007669"/>
    <property type="project" value="InterPro"/>
</dbReference>
<dbReference type="InterPro" id="IPR036291">
    <property type="entry name" value="NAD(P)-bd_dom_sf"/>
</dbReference>
<dbReference type="InterPro" id="IPR029753">
    <property type="entry name" value="D-isomer_DH_CS"/>
</dbReference>
<dbReference type="PANTHER" id="PTHR42789:SF1">
    <property type="entry name" value="D-ISOMER SPECIFIC 2-HYDROXYACID DEHYDROGENASE FAMILY PROTEIN (AFU_ORTHOLOGUE AFUA_6G10090)"/>
    <property type="match status" value="1"/>
</dbReference>
<reference evidence="5" key="1">
    <citation type="submission" date="2022-10" db="EMBL/GenBank/DDBJ databases">
        <title>Determination and structural analysis of whole genome sequence of Sarocladium strictum F4-1.</title>
        <authorList>
            <person name="Hu L."/>
            <person name="Jiang Y."/>
        </authorList>
    </citation>
    <scope>NUCLEOTIDE SEQUENCE</scope>
    <source>
        <strain evidence="5">F4-1</strain>
    </source>
</reference>
<dbReference type="CDD" id="cd12169">
    <property type="entry name" value="PGDH_like_1"/>
    <property type="match status" value="1"/>
</dbReference>
<comment type="similarity">
    <text evidence="1">Belongs to the D-isomer specific 2-hydroxyacid dehydrogenase family.</text>
</comment>
<protein>
    <recommendedName>
        <fullName evidence="4">D-isomer specific 2-hydroxyacid dehydrogenase NAD-binding domain-containing protein</fullName>
    </recommendedName>
</protein>
<dbReference type="Proteomes" id="UP001175261">
    <property type="component" value="Unassembled WGS sequence"/>
</dbReference>
<evidence type="ECO:0000313" key="6">
    <source>
        <dbReference type="Proteomes" id="UP001175261"/>
    </source>
</evidence>
<dbReference type="AlphaFoldDB" id="A0AA39GR36"/>
<dbReference type="EMBL" id="JAPDFR010000001">
    <property type="protein sequence ID" value="KAK0391881.1"/>
    <property type="molecule type" value="Genomic_DNA"/>
</dbReference>
<gene>
    <name evidence="5" type="ORF">NLU13_1379</name>
</gene>
<organism evidence="5 6">
    <name type="scientific">Sarocladium strictum</name>
    <name type="common">Black bundle disease fungus</name>
    <name type="synonym">Acremonium strictum</name>
    <dbReference type="NCBI Taxonomy" id="5046"/>
    <lineage>
        <taxon>Eukaryota</taxon>
        <taxon>Fungi</taxon>
        <taxon>Dikarya</taxon>
        <taxon>Ascomycota</taxon>
        <taxon>Pezizomycotina</taxon>
        <taxon>Sordariomycetes</taxon>
        <taxon>Hypocreomycetidae</taxon>
        <taxon>Hypocreales</taxon>
        <taxon>Sarocladiaceae</taxon>
        <taxon>Sarocladium</taxon>
    </lineage>
</organism>
<evidence type="ECO:0000313" key="5">
    <source>
        <dbReference type="EMBL" id="KAK0391881.1"/>
    </source>
</evidence>
<evidence type="ECO:0000259" key="4">
    <source>
        <dbReference type="Pfam" id="PF02826"/>
    </source>
</evidence>